<dbReference type="HOGENOM" id="CLU_2892601_0_0_1"/>
<dbReference type="Proteomes" id="UP000017836">
    <property type="component" value="Unassembled WGS sequence"/>
</dbReference>
<dbReference type="PANTHER" id="PTHR33681">
    <property type="entry name" value="BINDING PROTEIN, PUTATIVE, EXPRESSED-RELATED"/>
    <property type="match status" value="1"/>
</dbReference>
<name>W1PL68_AMBTC</name>
<dbReference type="PANTHER" id="PTHR33681:SF4">
    <property type="entry name" value="OS12G0171100 PROTEIN"/>
    <property type="match status" value="1"/>
</dbReference>
<feature type="non-terminal residue" evidence="1">
    <location>
        <position position="1"/>
    </location>
</feature>
<sequence length="63" mass="7139">GYDYSSGVWQFEGHAFVPNRTTGVAIMQILLAAHSATTLQIRVYNGQLMYYQSQVLASHIYDR</sequence>
<evidence type="ECO:0000313" key="2">
    <source>
        <dbReference type="Proteomes" id="UP000017836"/>
    </source>
</evidence>
<evidence type="ECO:0000313" key="1">
    <source>
        <dbReference type="EMBL" id="ERN08519.1"/>
    </source>
</evidence>
<dbReference type="Gramene" id="ERN08519">
    <property type="protein sequence ID" value="ERN08519"/>
    <property type="gene ID" value="AMTR_s01187p00010350"/>
</dbReference>
<accession>W1PL68</accession>
<protein>
    <recommendedName>
        <fullName evidence="3">Neprosin domain-containing protein</fullName>
    </recommendedName>
</protein>
<keyword evidence="2" id="KW-1185">Reference proteome</keyword>
<proteinExistence type="predicted"/>
<reference evidence="2" key="1">
    <citation type="journal article" date="2013" name="Science">
        <title>The Amborella genome and the evolution of flowering plants.</title>
        <authorList>
            <consortium name="Amborella Genome Project"/>
        </authorList>
    </citation>
    <scope>NUCLEOTIDE SEQUENCE [LARGE SCALE GENOMIC DNA]</scope>
</reference>
<gene>
    <name evidence="1" type="ORF">AMTR_s01187p00010350</name>
</gene>
<evidence type="ECO:0008006" key="3">
    <source>
        <dbReference type="Google" id="ProtNLM"/>
    </source>
</evidence>
<dbReference type="AlphaFoldDB" id="W1PL68"/>
<organism evidence="1 2">
    <name type="scientific">Amborella trichopoda</name>
    <dbReference type="NCBI Taxonomy" id="13333"/>
    <lineage>
        <taxon>Eukaryota</taxon>
        <taxon>Viridiplantae</taxon>
        <taxon>Streptophyta</taxon>
        <taxon>Embryophyta</taxon>
        <taxon>Tracheophyta</taxon>
        <taxon>Spermatophyta</taxon>
        <taxon>Magnoliopsida</taxon>
        <taxon>Amborellales</taxon>
        <taxon>Amborellaceae</taxon>
        <taxon>Amborella</taxon>
    </lineage>
</organism>
<dbReference type="EMBL" id="KI393295">
    <property type="protein sequence ID" value="ERN08519.1"/>
    <property type="molecule type" value="Genomic_DNA"/>
</dbReference>